<dbReference type="InterPro" id="IPR036974">
    <property type="entry name" value="PUA_sf"/>
</dbReference>
<sequence>MGRITENAGQYQGQYERVAIELWCVLACSTTDCKTPDPVTIVYFHQSDSVEYISPKDTIFSTVIYCCRNLYFGDACYVLKTTLIIVVQHLYLFLMHNMRQCFIKGDRYEYLEEVGGVIDN</sequence>
<keyword evidence="2" id="KW-1185">Reference proteome</keyword>
<dbReference type="VEuPathDB" id="VectorBase:GAUT026052"/>
<dbReference type="GO" id="GO:0003723">
    <property type="term" value="F:RNA binding"/>
    <property type="evidence" value="ECO:0007669"/>
    <property type="project" value="InterPro"/>
</dbReference>
<dbReference type="EnsemblMetazoa" id="GAUT026052-RA">
    <property type="protein sequence ID" value="GAUT026052-PA"/>
    <property type="gene ID" value="GAUT026052"/>
</dbReference>
<dbReference type="AlphaFoldDB" id="A0A1A9V4X2"/>
<name>A0A1A9V4X2_GLOAU</name>
<evidence type="ECO:0000313" key="2">
    <source>
        <dbReference type="Proteomes" id="UP000078200"/>
    </source>
</evidence>
<dbReference type="Proteomes" id="UP000078200">
    <property type="component" value="Unassembled WGS sequence"/>
</dbReference>
<protein>
    <submittedName>
        <fullName evidence="1">Uncharacterized protein</fullName>
    </submittedName>
</protein>
<reference evidence="1" key="1">
    <citation type="submission" date="2020-05" db="UniProtKB">
        <authorList>
            <consortium name="EnsemblMetazoa"/>
        </authorList>
    </citation>
    <scope>IDENTIFICATION</scope>
    <source>
        <strain evidence="1">TTRI</strain>
    </source>
</reference>
<dbReference type="STRING" id="7395.A0A1A9V4X2"/>
<proteinExistence type="predicted"/>
<dbReference type="CDD" id="cd21151">
    <property type="entry name" value="PUA_Nip7-like"/>
    <property type="match status" value="1"/>
</dbReference>
<organism evidence="1 2">
    <name type="scientific">Glossina austeni</name>
    <name type="common">Savannah tsetse fly</name>
    <dbReference type="NCBI Taxonomy" id="7395"/>
    <lineage>
        <taxon>Eukaryota</taxon>
        <taxon>Metazoa</taxon>
        <taxon>Ecdysozoa</taxon>
        <taxon>Arthropoda</taxon>
        <taxon>Hexapoda</taxon>
        <taxon>Insecta</taxon>
        <taxon>Pterygota</taxon>
        <taxon>Neoptera</taxon>
        <taxon>Endopterygota</taxon>
        <taxon>Diptera</taxon>
        <taxon>Brachycera</taxon>
        <taxon>Muscomorpha</taxon>
        <taxon>Hippoboscoidea</taxon>
        <taxon>Glossinidae</taxon>
        <taxon>Glossina</taxon>
    </lineage>
</organism>
<evidence type="ECO:0000313" key="1">
    <source>
        <dbReference type="EnsemblMetazoa" id="GAUT026052-PA"/>
    </source>
</evidence>
<dbReference type="InterPro" id="IPR005155">
    <property type="entry name" value="UPF0113_PUA"/>
</dbReference>
<dbReference type="Gene3D" id="2.30.130.10">
    <property type="entry name" value="PUA domain"/>
    <property type="match status" value="1"/>
</dbReference>
<accession>A0A1A9V4X2</accession>